<dbReference type="InterPro" id="IPR023813">
    <property type="entry name" value="HsmA-like"/>
</dbReference>
<proteinExistence type="predicted"/>
<keyword evidence="1" id="KW-1133">Transmembrane helix</keyword>
<dbReference type="NCBIfam" id="TIGR03987">
    <property type="entry name" value="HsmA family protein"/>
    <property type="match status" value="1"/>
</dbReference>
<feature type="transmembrane region" description="Helical" evidence="1">
    <location>
        <begin position="48"/>
        <end position="68"/>
    </location>
</feature>
<keyword evidence="1" id="KW-0812">Transmembrane</keyword>
<organism evidence="2">
    <name type="scientific">marine sediment metagenome</name>
    <dbReference type="NCBI Taxonomy" id="412755"/>
    <lineage>
        <taxon>unclassified sequences</taxon>
        <taxon>metagenomes</taxon>
        <taxon>ecological metagenomes</taxon>
    </lineage>
</organism>
<sequence>MEMAGGLTFDIHGVTGVLAILLMFVHAAWASIVLIRKDEMAIASFHKFSVLVWVIWLVPYFTGFFVSIQ</sequence>
<accession>X1BXC4</accession>
<protein>
    <recommendedName>
        <fullName evidence="3">TIGR03987 family protein</fullName>
    </recommendedName>
</protein>
<gene>
    <name evidence="2" type="ORF">S01H4_47493</name>
</gene>
<keyword evidence="1" id="KW-0472">Membrane</keyword>
<name>X1BXC4_9ZZZZ</name>
<reference evidence="2" key="1">
    <citation type="journal article" date="2014" name="Front. Microbiol.">
        <title>High frequency of phylogenetically diverse reductive dehalogenase-homologous genes in deep subseafloor sedimentary metagenomes.</title>
        <authorList>
            <person name="Kawai M."/>
            <person name="Futagami T."/>
            <person name="Toyoda A."/>
            <person name="Takaki Y."/>
            <person name="Nishi S."/>
            <person name="Hori S."/>
            <person name="Arai W."/>
            <person name="Tsubouchi T."/>
            <person name="Morono Y."/>
            <person name="Uchiyama I."/>
            <person name="Ito T."/>
            <person name="Fujiyama A."/>
            <person name="Inagaki F."/>
            <person name="Takami H."/>
        </authorList>
    </citation>
    <scope>NUCLEOTIDE SEQUENCE</scope>
    <source>
        <strain evidence="2">Expedition CK06-06</strain>
    </source>
</reference>
<dbReference type="EMBL" id="BART01026669">
    <property type="protein sequence ID" value="GAG99675.1"/>
    <property type="molecule type" value="Genomic_DNA"/>
</dbReference>
<evidence type="ECO:0008006" key="3">
    <source>
        <dbReference type="Google" id="ProtNLM"/>
    </source>
</evidence>
<evidence type="ECO:0000256" key="1">
    <source>
        <dbReference type="SAM" id="Phobius"/>
    </source>
</evidence>
<evidence type="ECO:0000313" key="2">
    <source>
        <dbReference type="EMBL" id="GAG99675.1"/>
    </source>
</evidence>
<comment type="caution">
    <text evidence="2">The sequence shown here is derived from an EMBL/GenBank/DDBJ whole genome shotgun (WGS) entry which is preliminary data.</text>
</comment>
<feature type="transmembrane region" description="Helical" evidence="1">
    <location>
        <begin position="12"/>
        <end position="36"/>
    </location>
</feature>
<dbReference type="AlphaFoldDB" id="X1BXC4"/>